<reference evidence="1 2" key="1">
    <citation type="journal article" date="2011" name="Cell">
        <title>The monarch butterfly genome yields insights into long-distance migration.</title>
        <authorList>
            <person name="Zhan S."/>
            <person name="Merlin C."/>
            <person name="Boore J.L."/>
            <person name="Reppert S.M."/>
        </authorList>
    </citation>
    <scope>NUCLEOTIDE SEQUENCE [LARGE SCALE GENOMIC DNA]</scope>
    <source>
        <strain evidence="1">F-2</strain>
    </source>
</reference>
<keyword evidence="2" id="KW-1185">Reference proteome</keyword>
<sequence length="27" mass="3108">MNSLSLMVFRRGSWQSDLQVPISKDIV</sequence>
<proteinExistence type="predicted"/>
<dbReference type="InParanoid" id="A0A212ERY0"/>
<evidence type="ECO:0000313" key="1">
    <source>
        <dbReference type="EMBL" id="OWR44266.1"/>
    </source>
</evidence>
<accession>A0A212ERY0</accession>
<dbReference type="KEGG" id="dpl:KGM_207784"/>
<name>A0A212ERY0_DANPL</name>
<gene>
    <name evidence="1" type="ORF">KGM_207784</name>
</gene>
<evidence type="ECO:0000313" key="2">
    <source>
        <dbReference type="Proteomes" id="UP000007151"/>
    </source>
</evidence>
<protein>
    <submittedName>
        <fullName evidence="1">Uncharacterized protein</fullName>
    </submittedName>
</protein>
<dbReference type="AlphaFoldDB" id="A0A212ERY0"/>
<dbReference type="Proteomes" id="UP000007151">
    <property type="component" value="Unassembled WGS sequence"/>
</dbReference>
<organism evidence="1 2">
    <name type="scientific">Danaus plexippus plexippus</name>
    <dbReference type="NCBI Taxonomy" id="278856"/>
    <lineage>
        <taxon>Eukaryota</taxon>
        <taxon>Metazoa</taxon>
        <taxon>Ecdysozoa</taxon>
        <taxon>Arthropoda</taxon>
        <taxon>Hexapoda</taxon>
        <taxon>Insecta</taxon>
        <taxon>Pterygota</taxon>
        <taxon>Neoptera</taxon>
        <taxon>Endopterygota</taxon>
        <taxon>Lepidoptera</taxon>
        <taxon>Glossata</taxon>
        <taxon>Ditrysia</taxon>
        <taxon>Papilionoidea</taxon>
        <taxon>Nymphalidae</taxon>
        <taxon>Danainae</taxon>
        <taxon>Danaini</taxon>
        <taxon>Danaina</taxon>
        <taxon>Danaus</taxon>
        <taxon>Danaus</taxon>
    </lineage>
</organism>
<dbReference type="EMBL" id="AGBW02012896">
    <property type="protein sequence ID" value="OWR44266.1"/>
    <property type="molecule type" value="Genomic_DNA"/>
</dbReference>
<comment type="caution">
    <text evidence="1">The sequence shown here is derived from an EMBL/GenBank/DDBJ whole genome shotgun (WGS) entry which is preliminary data.</text>
</comment>